<dbReference type="RefSeq" id="XP_008030787.1">
    <property type="nucleotide sequence ID" value="XM_008032596.1"/>
</dbReference>
<dbReference type="EMBL" id="KB908866">
    <property type="protein sequence ID" value="EOA81275.1"/>
    <property type="molecule type" value="Genomic_DNA"/>
</dbReference>
<sequence>MFHAPQRHRSTAVGGTTVSGVTIHQVASAVRRTKKQRLAKRSKQAQTVWVNHGQTNEHMNVWFRESKLRSCARFVCASPKG</sequence>
<proteinExistence type="predicted"/>
<name>R0I6Q8_EXST2</name>
<evidence type="ECO:0000313" key="1">
    <source>
        <dbReference type="EMBL" id="EOA81275.1"/>
    </source>
</evidence>
<evidence type="ECO:0000313" key="2">
    <source>
        <dbReference type="Proteomes" id="UP000016935"/>
    </source>
</evidence>
<reference evidence="1 2" key="2">
    <citation type="journal article" date="2013" name="PLoS Genet.">
        <title>Comparative genome structure, secondary metabolite, and effector coding capacity across Cochliobolus pathogens.</title>
        <authorList>
            <person name="Condon B.J."/>
            <person name="Leng Y."/>
            <person name="Wu D."/>
            <person name="Bushley K.E."/>
            <person name="Ohm R.A."/>
            <person name="Otillar R."/>
            <person name="Martin J."/>
            <person name="Schackwitz W."/>
            <person name="Grimwood J."/>
            <person name="MohdZainudin N."/>
            <person name="Xue C."/>
            <person name="Wang R."/>
            <person name="Manning V.A."/>
            <person name="Dhillon B."/>
            <person name="Tu Z.J."/>
            <person name="Steffenson B.J."/>
            <person name="Salamov A."/>
            <person name="Sun H."/>
            <person name="Lowry S."/>
            <person name="LaButti K."/>
            <person name="Han J."/>
            <person name="Copeland A."/>
            <person name="Lindquist E."/>
            <person name="Barry K."/>
            <person name="Schmutz J."/>
            <person name="Baker S.E."/>
            <person name="Ciuffetti L.M."/>
            <person name="Grigoriev I.V."/>
            <person name="Zhong S."/>
            <person name="Turgeon B.G."/>
        </authorList>
    </citation>
    <scope>NUCLEOTIDE SEQUENCE [LARGE SCALE GENOMIC DNA]</scope>
    <source>
        <strain evidence="2">28A</strain>
    </source>
</reference>
<organism evidence="1 2">
    <name type="scientific">Exserohilum turcicum (strain 28A)</name>
    <name type="common">Northern leaf blight fungus</name>
    <name type="synonym">Setosphaeria turcica</name>
    <dbReference type="NCBI Taxonomy" id="671987"/>
    <lineage>
        <taxon>Eukaryota</taxon>
        <taxon>Fungi</taxon>
        <taxon>Dikarya</taxon>
        <taxon>Ascomycota</taxon>
        <taxon>Pezizomycotina</taxon>
        <taxon>Dothideomycetes</taxon>
        <taxon>Pleosporomycetidae</taxon>
        <taxon>Pleosporales</taxon>
        <taxon>Pleosporineae</taxon>
        <taxon>Pleosporaceae</taxon>
        <taxon>Exserohilum</taxon>
    </lineage>
</organism>
<dbReference type="GeneID" id="19399591"/>
<keyword evidence="2" id="KW-1185">Reference proteome</keyword>
<dbReference type="AlphaFoldDB" id="R0I6Q8"/>
<protein>
    <submittedName>
        <fullName evidence="1">Uncharacterized protein</fullName>
    </submittedName>
</protein>
<gene>
    <name evidence="1" type="ORF">SETTUDRAFT_165789</name>
</gene>
<dbReference type="HOGENOM" id="CLU_2575360_0_0_1"/>
<accession>R0I6Q8</accession>
<reference evidence="1 2" key="1">
    <citation type="journal article" date="2012" name="PLoS Pathog.">
        <title>Diverse lifestyles and strategies of plant pathogenesis encoded in the genomes of eighteen Dothideomycetes fungi.</title>
        <authorList>
            <person name="Ohm R.A."/>
            <person name="Feau N."/>
            <person name="Henrissat B."/>
            <person name="Schoch C.L."/>
            <person name="Horwitz B.A."/>
            <person name="Barry K.W."/>
            <person name="Condon B.J."/>
            <person name="Copeland A.C."/>
            <person name="Dhillon B."/>
            <person name="Glaser F."/>
            <person name="Hesse C.N."/>
            <person name="Kosti I."/>
            <person name="LaButti K."/>
            <person name="Lindquist E.A."/>
            <person name="Lucas S."/>
            <person name="Salamov A.A."/>
            <person name="Bradshaw R.E."/>
            <person name="Ciuffetti L."/>
            <person name="Hamelin R.C."/>
            <person name="Kema G.H.J."/>
            <person name="Lawrence C."/>
            <person name="Scott J.A."/>
            <person name="Spatafora J.W."/>
            <person name="Turgeon B.G."/>
            <person name="de Wit P.J.G.M."/>
            <person name="Zhong S."/>
            <person name="Goodwin S.B."/>
            <person name="Grigoriev I.V."/>
        </authorList>
    </citation>
    <scope>NUCLEOTIDE SEQUENCE [LARGE SCALE GENOMIC DNA]</scope>
    <source>
        <strain evidence="2">28A</strain>
    </source>
</reference>
<dbReference type="Proteomes" id="UP000016935">
    <property type="component" value="Unassembled WGS sequence"/>
</dbReference>